<organism evidence="2 3">
    <name type="scientific">Echinicola arenosa</name>
    <dbReference type="NCBI Taxonomy" id="2774144"/>
    <lineage>
        <taxon>Bacteria</taxon>
        <taxon>Pseudomonadati</taxon>
        <taxon>Bacteroidota</taxon>
        <taxon>Cytophagia</taxon>
        <taxon>Cytophagales</taxon>
        <taxon>Cyclobacteriaceae</taxon>
        <taxon>Echinicola</taxon>
    </lineage>
</organism>
<sequence>MHAPRIINISKSHFIGMRVEMSFSNNQTAKLWKSFMPRKMEIEGVLDEALYSLEVFPNGFFEAFDPIVHYEKWAAVKVNAEAKASDGMEYLAVPEGNYAIFIHRGPASEAPKTYQYIFQKWLPNSGYQIDDRPHFAVMGEKYKNDDPESEEEIWIPIKK</sequence>
<reference evidence="2 3" key="1">
    <citation type="submission" date="2020-09" db="EMBL/GenBank/DDBJ databases">
        <title>Echinicola sp. CAU 1574 isolated from sand of Sido Beach.</title>
        <authorList>
            <person name="Kim W."/>
        </authorList>
    </citation>
    <scope>NUCLEOTIDE SEQUENCE [LARGE SCALE GENOMIC DNA]</scope>
    <source>
        <strain evidence="2 3">CAU 1574</strain>
    </source>
</reference>
<dbReference type="InterPro" id="IPR053182">
    <property type="entry name" value="YobU-like_regulator"/>
</dbReference>
<dbReference type="PANTHER" id="PTHR36444">
    <property type="entry name" value="TRANSCRIPTIONAL REGULATOR PROTEIN YOBU-RELATED"/>
    <property type="match status" value="1"/>
</dbReference>
<name>A0ABR9AJ98_9BACT</name>
<dbReference type="InterPro" id="IPR029442">
    <property type="entry name" value="GyrI-like"/>
</dbReference>
<dbReference type="SUPFAM" id="SSF55136">
    <property type="entry name" value="Probable bacterial effector-binding domain"/>
    <property type="match status" value="1"/>
</dbReference>
<dbReference type="Gene3D" id="3.20.80.10">
    <property type="entry name" value="Regulatory factor, effector binding domain"/>
    <property type="match status" value="1"/>
</dbReference>
<keyword evidence="3" id="KW-1185">Reference proteome</keyword>
<dbReference type="SMART" id="SM00871">
    <property type="entry name" value="AraC_E_bind"/>
    <property type="match status" value="1"/>
</dbReference>
<dbReference type="RefSeq" id="WP_192009725.1">
    <property type="nucleotide sequence ID" value="NZ_JACYTQ010000002.1"/>
</dbReference>
<proteinExistence type="predicted"/>
<dbReference type="InterPro" id="IPR011256">
    <property type="entry name" value="Reg_factor_effector_dom_sf"/>
</dbReference>
<comment type="caution">
    <text evidence="2">The sequence shown here is derived from an EMBL/GenBank/DDBJ whole genome shotgun (WGS) entry which is preliminary data.</text>
</comment>
<dbReference type="PANTHER" id="PTHR36444:SF2">
    <property type="entry name" value="TRANSCRIPTIONAL REGULATOR PROTEIN YOBU-RELATED"/>
    <property type="match status" value="1"/>
</dbReference>
<feature type="domain" description="AraC effector-binding" evidence="1">
    <location>
        <begin position="2"/>
        <end position="158"/>
    </location>
</feature>
<dbReference type="InterPro" id="IPR010499">
    <property type="entry name" value="AraC_E-bd"/>
</dbReference>
<evidence type="ECO:0000313" key="3">
    <source>
        <dbReference type="Proteomes" id="UP000647133"/>
    </source>
</evidence>
<dbReference type="Pfam" id="PF06445">
    <property type="entry name" value="GyrI-like"/>
    <property type="match status" value="1"/>
</dbReference>
<dbReference type="EMBL" id="JACYTQ010000002">
    <property type="protein sequence ID" value="MBD8488876.1"/>
    <property type="molecule type" value="Genomic_DNA"/>
</dbReference>
<evidence type="ECO:0000259" key="1">
    <source>
        <dbReference type="SMART" id="SM00871"/>
    </source>
</evidence>
<gene>
    <name evidence="2" type="ORF">IFO69_08980</name>
</gene>
<dbReference type="Proteomes" id="UP000647133">
    <property type="component" value="Unassembled WGS sequence"/>
</dbReference>
<evidence type="ECO:0000313" key="2">
    <source>
        <dbReference type="EMBL" id="MBD8488876.1"/>
    </source>
</evidence>
<protein>
    <submittedName>
        <fullName evidence="2">GyrI-like domain-containing protein</fullName>
    </submittedName>
</protein>
<accession>A0ABR9AJ98</accession>